<dbReference type="AlphaFoldDB" id="A0A914QXN2"/>
<dbReference type="WBParaSite" id="PDA_v2.g6654.t1">
    <property type="protein sequence ID" value="PDA_v2.g6654.t1"/>
    <property type="gene ID" value="PDA_v2.g6654"/>
</dbReference>
<feature type="compositionally biased region" description="Low complexity" evidence="1">
    <location>
        <begin position="200"/>
        <end position="213"/>
    </location>
</feature>
<protein>
    <submittedName>
        <fullName evidence="3">Uncharacterized protein</fullName>
    </submittedName>
</protein>
<accession>A0A914QXN2</accession>
<feature type="region of interest" description="Disordered" evidence="1">
    <location>
        <begin position="261"/>
        <end position="289"/>
    </location>
</feature>
<evidence type="ECO:0000313" key="2">
    <source>
        <dbReference type="Proteomes" id="UP000887578"/>
    </source>
</evidence>
<dbReference type="Proteomes" id="UP000887578">
    <property type="component" value="Unplaced"/>
</dbReference>
<keyword evidence="2" id="KW-1185">Reference proteome</keyword>
<feature type="compositionally biased region" description="Low complexity" evidence="1">
    <location>
        <begin position="224"/>
        <end position="234"/>
    </location>
</feature>
<feature type="region of interest" description="Disordered" evidence="1">
    <location>
        <begin position="200"/>
        <end position="234"/>
    </location>
</feature>
<reference evidence="3" key="1">
    <citation type="submission" date="2022-11" db="UniProtKB">
        <authorList>
            <consortium name="WormBaseParasite"/>
        </authorList>
    </citation>
    <scope>IDENTIFICATION</scope>
</reference>
<evidence type="ECO:0000313" key="3">
    <source>
        <dbReference type="WBParaSite" id="PDA_v2.g6654.t1"/>
    </source>
</evidence>
<proteinExistence type="predicted"/>
<evidence type="ECO:0000256" key="1">
    <source>
        <dbReference type="SAM" id="MobiDB-lite"/>
    </source>
</evidence>
<feature type="compositionally biased region" description="Pro residues" evidence="1">
    <location>
        <begin position="268"/>
        <end position="286"/>
    </location>
</feature>
<organism evidence="2 3">
    <name type="scientific">Panagrolaimus davidi</name>
    <dbReference type="NCBI Taxonomy" id="227884"/>
    <lineage>
        <taxon>Eukaryota</taxon>
        <taxon>Metazoa</taxon>
        <taxon>Ecdysozoa</taxon>
        <taxon>Nematoda</taxon>
        <taxon>Chromadorea</taxon>
        <taxon>Rhabditida</taxon>
        <taxon>Tylenchina</taxon>
        <taxon>Panagrolaimomorpha</taxon>
        <taxon>Panagrolaimoidea</taxon>
        <taxon>Panagrolaimidae</taxon>
        <taxon>Panagrolaimus</taxon>
    </lineage>
</organism>
<sequence length="312" mass="35351">MLLQNFKQDKVQSIKLSKEKWDSVFWDNIFTRPDVQTSFLDQTMKYDKKKNAFKMDTKKADAFMRKLANKHSNGHDDSINVGAMVEGFGLEVGKSHGETESNADASEDAEKSIDTFSYEKLVDALKKSGSKTKWDGHKFVQKNVDLFRVNTKNLQSAAEMAFNRVIVHTQEKSTNKIEIRREKNESAEWIGLYEETLPTLPTTTTTTTTPIPTTKRKITHRKTTTTTTTTTTTPKPHCSFPVDEDLYHTLVLKGIEPCSYINNQMHPTPKPTRPPPPTQPPPPPPHQTNIGDVANKVIDVAHNIVCPFHLWC</sequence>
<feature type="compositionally biased region" description="Basic residues" evidence="1">
    <location>
        <begin position="214"/>
        <end position="223"/>
    </location>
</feature>
<name>A0A914QXN2_9BILA</name>